<evidence type="ECO:0000313" key="4">
    <source>
        <dbReference type="Proteomes" id="UP001341840"/>
    </source>
</evidence>
<evidence type="ECO:0000256" key="1">
    <source>
        <dbReference type="SAM" id="MobiDB-lite"/>
    </source>
</evidence>
<gene>
    <name evidence="3" type="ORF">PIB30_090531</name>
</gene>
<accession>A0ABU6WSN4</accession>
<organism evidence="3 4">
    <name type="scientific">Stylosanthes scabra</name>
    <dbReference type="NCBI Taxonomy" id="79078"/>
    <lineage>
        <taxon>Eukaryota</taxon>
        <taxon>Viridiplantae</taxon>
        <taxon>Streptophyta</taxon>
        <taxon>Embryophyta</taxon>
        <taxon>Tracheophyta</taxon>
        <taxon>Spermatophyta</taxon>
        <taxon>Magnoliopsida</taxon>
        <taxon>eudicotyledons</taxon>
        <taxon>Gunneridae</taxon>
        <taxon>Pentapetalae</taxon>
        <taxon>rosids</taxon>
        <taxon>fabids</taxon>
        <taxon>Fabales</taxon>
        <taxon>Fabaceae</taxon>
        <taxon>Papilionoideae</taxon>
        <taxon>50 kb inversion clade</taxon>
        <taxon>dalbergioids sensu lato</taxon>
        <taxon>Dalbergieae</taxon>
        <taxon>Pterocarpus clade</taxon>
        <taxon>Stylosanthes</taxon>
    </lineage>
</organism>
<keyword evidence="2" id="KW-0472">Membrane</keyword>
<protein>
    <submittedName>
        <fullName evidence="3">Uncharacterized protein</fullName>
    </submittedName>
</protein>
<evidence type="ECO:0000313" key="3">
    <source>
        <dbReference type="EMBL" id="MED6188911.1"/>
    </source>
</evidence>
<keyword evidence="4" id="KW-1185">Reference proteome</keyword>
<name>A0ABU6WSN4_9FABA</name>
<keyword evidence="2" id="KW-1133">Transmembrane helix</keyword>
<sequence length="79" mass="8458">MEKERRGREGGTASGVAAGSGRQGRESEVIDAKLFPVLLLLAGLALLFRCNFLVSQIRRNYHGIATMLLSPSSQVDAVA</sequence>
<comment type="caution">
    <text evidence="3">The sequence shown here is derived from an EMBL/GenBank/DDBJ whole genome shotgun (WGS) entry which is preliminary data.</text>
</comment>
<dbReference type="EMBL" id="JASCZI010182997">
    <property type="protein sequence ID" value="MED6188911.1"/>
    <property type="molecule type" value="Genomic_DNA"/>
</dbReference>
<proteinExistence type="predicted"/>
<evidence type="ECO:0000256" key="2">
    <source>
        <dbReference type="SAM" id="Phobius"/>
    </source>
</evidence>
<dbReference type="Proteomes" id="UP001341840">
    <property type="component" value="Unassembled WGS sequence"/>
</dbReference>
<feature type="transmembrane region" description="Helical" evidence="2">
    <location>
        <begin position="34"/>
        <end position="54"/>
    </location>
</feature>
<keyword evidence="2" id="KW-0812">Transmembrane</keyword>
<feature type="region of interest" description="Disordered" evidence="1">
    <location>
        <begin position="1"/>
        <end position="26"/>
    </location>
</feature>
<reference evidence="3 4" key="1">
    <citation type="journal article" date="2023" name="Plants (Basel)">
        <title>Bridging the Gap: Combining Genomics and Transcriptomics Approaches to Understand Stylosanthes scabra, an Orphan Legume from the Brazilian Caatinga.</title>
        <authorList>
            <person name="Ferreira-Neto J.R.C."/>
            <person name="da Silva M.D."/>
            <person name="Binneck E."/>
            <person name="de Melo N.F."/>
            <person name="da Silva R.H."/>
            <person name="de Melo A.L.T.M."/>
            <person name="Pandolfi V."/>
            <person name="Bustamante F.O."/>
            <person name="Brasileiro-Vidal A.C."/>
            <person name="Benko-Iseppon A.M."/>
        </authorList>
    </citation>
    <scope>NUCLEOTIDE SEQUENCE [LARGE SCALE GENOMIC DNA]</scope>
    <source>
        <tissue evidence="3">Leaves</tissue>
    </source>
</reference>